<dbReference type="Pfam" id="PF02636">
    <property type="entry name" value="Methyltransf_28"/>
    <property type="match status" value="1"/>
</dbReference>
<accession>A0A4Y7LU99</accession>
<dbReference type="InterPro" id="IPR003788">
    <property type="entry name" value="NDUFAF7"/>
</dbReference>
<name>A0A4Y7LU99_9CRUS</name>
<dbReference type="InterPro" id="IPR029063">
    <property type="entry name" value="SAM-dependent_MTases_sf"/>
</dbReference>
<keyword evidence="4 7" id="KW-0808">Transferase</keyword>
<protein>
    <recommendedName>
        <fullName evidence="7">Protein arginine methyltransferase NDUFAF7</fullName>
        <ecNumber evidence="7">2.1.1.320</ecNumber>
    </recommendedName>
</protein>
<evidence type="ECO:0000313" key="8">
    <source>
        <dbReference type="EMBL" id="SVE72950.1"/>
    </source>
</evidence>
<evidence type="ECO:0000256" key="5">
    <source>
        <dbReference type="ARBA" id="ARBA00023128"/>
    </source>
</evidence>
<dbReference type="SUPFAM" id="SSF53335">
    <property type="entry name" value="S-adenosyl-L-methionine-dependent methyltransferases"/>
    <property type="match status" value="1"/>
</dbReference>
<comment type="function">
    <text evidence="7">Arginine methyltransferase involved in the assembly or stability of mitochondrial NADH:ubiquinone oxidoreductase complex (complex I).</text>
</comment>
<dbReference type="GO" id="GO:0032981">
    <property type="term" value="P:mitochondrial respiratory chain complex I assembly"/>
    <property type="evidence" value="ECO:0007669"/>
    <property type="project" value="TreeGrafter"/>
</dbReference>
<dbReference type="EMBL" id="LR003331">
    <property type="protein sequence ID" value="SVE72950.1"/>
    <property type="molecule type" value="mRNA"/>
</dbReference>
<evidence type="ECO:0000256" key="4">
    <source>
        <dbReference type="ARBA" id="ARBA00022679"/>
    </source>
</evidence>
<gene>
    <name evidence="8" type="primary">EOG090X06OK</name>
</gene>
<dbReference type="InterPro" id="IPR038375">
    <property type="entry name" value="NDUFAF7_sf"/>
</dbReference>
<evidence type="ECO:0000256" key="1">
    <source>
        <dbReference type="ARBA" id="ARBA00004173"/>
    </source>
</evidence>
<comment type="catalytic activity">
    <reaction evidence="6 7">
        <text>L-arginyl-[protein] + 2 S-adenosyl-L-methionine = N(omega),N(omega)'-dimethyl-L-arginyl-[protein] + 2 S-adenosyl-L-homocysteine + 2 H(+)</text>
        <dbReference type="Rhea" id="RHEA:48108"/>
        <dbReference type="Rhea" id="RHEA-COMP:10532"/>
        <dbReference type="Rhea" id="RHEA-COMP:11992"/>
        <dbReference type="ChEBI" id="CHEBI:15378"/>
        <dbReference type="ChEBI" id="CHEBI:29965"/>
        <dbReference type="ChEBI" id="CHEBI:57856"/>
        <dbReference type="ChEBI" id="CHEBI:59789"/>
        <dbReference type="ChEBI" id="CHEBI:88221"/>
        <dbReference type="EC" id="2.1.1.320"/>
    </reaction>
</comment>
<dbReference type="EC" id="2.1.1.320" evidence="7"/>
<organism evidence="8">
    <name type="scientific">Ceriodaphnia reticulata</name>
    <dbReference type="NCBI Taxonomy" id="302197"/>
    <lineage>
        <taxon>Eukaryota</taxon>
        <taxon>Metazoa</taxon>
        <taxon>Ecdysozoa</taxon>
        <taxon>Arthropoda</taxon>
        <taxon>Crustacea</taxon>
        <taxon>Branchiopoda</taxon>
        <taxon>Diplostraca</taxon>
        <taxon>Cladocera</taxon>
        <taxon>Anomopoda</taxon>
        <taxon>Daphniidae</taxon>
        <taxon>Ceriodaphnia</taxon>
    </lineage>
</organism>
<dbReference type="PANTHER" id="PTHR12049">
    <property type="entry name" value="PROTEIN ARGININE METHYLTRANSFERASE NDUFAF7, MITOCHONDRIAL"/>
    <property type="match status" value="1"/>
</dbReference>
<keyword evidence="3 7" id="KW-0489">Methyltransferase</keyword>
<comment type="similarity">
    <text evidence="2 7">Belongs to the NDUFAF7 family.</text>
</comment>
<evidence type="ECO:0000256" key="7">
    <source>
        <dbReference type="RuleBase" id="RU364114"/>
    </source>
</evidence>
<dbReference type="PANTHER" id="PTHR12049:SF7">
    <property type="entry name" value="PROTEIN ARGININE METHYLTRANSFERASE NDUFAF7, MITOCHONDRIAL"/>
    <property type="match status" value="1"/>
</dbReference>
<keyword evidence="5 7" id="KW-0496">Mitochondrion</keyword>
<evidence type="ECO:0000256" key="6">
    <source>
        <dbReference type="ARBA" id="ARBA00048612"/>
    </source>
</evidence>
<dbReference type="GO" id="GO:0032259">
    <property type="term" value="P:methylation"/>
    <property type="evidence" value="ECO:0007669"/>
    <property type="project" value="UniProtKB-KW"/>
</dbReference>
<reference evidence="8" key="1">
    <citation type="submission" date="2018-08" db="EMBL/GenBank/DDBJ databases">
        <authorList>
            <person name="Cornetti L."/>
        </authorList>
    </citation>
    <scope>NUCLEOTIDE SEQUENCE</scope>
    <source>
        <strain evidence="8">OM-SAIQ-clone2</strain>
    </source>
</reference>
<evidence type="ECO:0000256" key="2">
    <source>
        <dbReference type="ARBA" id="ARBA00005891"/>
    </source>
</evidence>
<dbReference type="GO" id="GO:0035243">
    <property type="term" value="F:protein-arginine omega-N symmetric methyltransferase activity"/>
    <property type="evidence" value="ECO:0007669"/>
    <property type="project" value="UniProtKB-EC"/>
</dbReference>
<dbReference type="Gene3D" id="3.40.50.12710">
    <property type="match status" value="1"/>
</dbReference>
<evidence type="ECO:0000256" key="3">
    <source>
        <dbReference type="ARBA" id="ARBA00022603"/>
    </source>
</evidence>
<proteinExistence type="evidence at transcript level"/>
<comment type="subcellular location">
    <subcellularLocation>
        <location evidence="1 7">Mitochondrion</location>
    </subcellularLocation>
</comment>
<sequence length="373" mass="42361">MREVLTNPSAGYYMNRDVFGQKGDFITSPEISQMFGELIAIWLINEWTKCGRPKPLQIAELGPGRGTLMSDILRVFSKFKISDVSIGLVEVSPYLSQVQEKQFCITSNQETNERNVPKDALHYKESKSLYGSPVRWYNHVADLPRAFTLYLAHEFFDALPVHKLIKTEQGWREVLIDINRTDSTLRYVLSRDRTPACLYRLENEIRKEIEVSPQSLVTLQLMAARIHQDGGVGLVIDYGYEGDKTDTFRGFKNHQLHDPLVDPGTADLTADVDFAALKWAATHPRTGDDWKANLTFGTVDQKDFLTRMGIDVRLKQLLAAARTEELARDLKTAHQMLTDPAEMGSKFKFLALYPAVMKKILDRHPPPGFSLDV</sequence>
<dbReference type="GO" id="GO:0005739">
    <property type="term" value="C:mitochondrion"/>
    <property type="evidence" value="ECO:0007669"/>
    <property type="project" value="UniProtKB-SubCell"/>
</dbReference>
<dbReference type="AlphaFoldDB" id="A0A4Y7LU99"/>